<keyword evidence="2" id="KW-0285">Flavoprotein</keyword>
<dbReference type="AlphaFoldDB" id="A0AA38S326"/>
<evidence type="ECO:0000256" key="3">
    <source>
        <dbReference type="ARBA" id="ARBA00022827"/>
    </source>
</evidence>
<comment type="caution">
    <text evidence="6">The sequence shown here is derived from an EMBL/GenBank/DDBJ whole genome shotgun (WGS) entry which is preliminary data.</text>
</comment>
<dbReference type="GO" id="GO:0004499">
    <property type="term" value="F:N,N-dimethylaniline monooxygenase activity"/>
    <property type="evidence" value="ECO:0007669"/>
    <property type="project" value="InterPro"/>
</dbReference>
<name>A0AA38S326_9PEZI</name>
<keyword evidence="3" id="KW-0274">FAD</keyword>
<evidence type="ECO:0000256" key="1">
    <source>
        <dbReference type="ARBA" id="ARBA00009183"/>
    </source>
</evidence>
<gene>
    <name evidence="6" type="ORF">NKR23_g4107</name>
</gene>
<evidence type="ECO:0000256" key="4">
    <source>
        <dbReference type="ARBA" id="ARBA00022857"/>
    </source>
</evidence>
<dbReference type="InterPro" id="IPR020946">
    <property type="entry name" value="Flavin_mOase-like"/>
</dbReference>
<dbReference type="Pfam" id="PF00743">
    <property type="entry name" value="FMO-like"/>
    <property type="match status" value="1"/>
</dbReference>
<evidence type="ECO:0000313" key="6">
    <source>
        <dbReference type="EMBL" id="KAJ9149754.1"/>
    </source>
</evidence>
<evidence type="ECO:0000256" key="2">
    <source>
        <dbReference type="ARBA" id="ARBA00022630"/>
    </source>
</evidence>
<organism evidence="6 7">
    <name type="scientific">Pleurostoma richardsiae</name>
    <dbReference type="NCBI Taxonomy" id="41990"/>
    <lineage>
        <taxon>Eukaryota</taxon>
        <taxon>Fungi</taxon>
        <taxon>Dikarya</taxon>
        <taxon>Ascomycota</taxon>
        <taxon>Pezizomycotina</taxon>
        <taxon>Sordariomycetes</taxon>
        <taxon>Sordariomycetidae</taxon>
        <taxon>Calosphaeriales</taxon>
        <taxon>Pleurostomataceae</taxon>
        <taxon>Pleurostoma</taxon>
    </lineage>
</organism>
<reference evidence="6" key="1">
    <citation type="submission" date="2022-07" db="EMBL/GenBank/DDBJ databases">
        <title>Fungi with potential for degradation of polypropylene.</title>
        <authorList>
            <person name="Gostincar C."/>
        </authorList>
    </citation>
    <scope>NUCLEOTIDE SEQUENCE</scope>
    <source>
        <strain evidence="6">EXF-13308</strain>
    </source>
</reference>
<accession>A0AA38S326</accession>
<dbReference type="InterPro" id="IPR000960">
    <property type="entry name" value="Flavin_mOase"/>
</dbReference>
<dbReference type="GO" id="GO:0050661">
    <property type="term" value="F:NADP binding"/>
    <property type="evidence" value="ECO:0007669"/>
    <property type="project" value="InterPro"/>
</dbReference>
<keyword evidence="5" id="KW-0560">Oxidoreductase</keyword>
<proteinExistence type="inferred from homology"/>
<dbReference type="Gene3D" id="3.50.50.60">
    <property type="entry name" value="FAD/NAD(P)-binding domain"/>
    <property type="match status" value="1"/>
</dbReference>
<dbReference type="FunFam" id="3.50.50.60:FF:000042">
    <property type="entry name" value="Dimethylaniline monooxygenase [N-oxide-forming]"/>
    <property type="match status" value="1"/>
</dbReference>
<dbReference type="PRINTS" id="PR00370">
    <property type="entry name" value="FMOXYGENASE"/>
</dbReference>
<keyword evidence="7" id="KW-1185">Reference proteome</keyword>
<evidence type="ECO:0000256" key="5">
    <source>
        <dbReference type="ARBA" id="ARBA00023002"/>
    </source>
</evidence>
<keyword evidence="6" id="KW-0503">Monooxygenase</keyword>
<dbReference type="InterPro" id="IPR050346">
    <property type="entry name" value="FMO-like"/>
</dbReference>
<dbReference type="InterPro" id="IPR036188">
    <property type="entry name" value="FAD/NAD-bd_sf"/>
</dbReference>
<keyword evidence="4" id="KW-0521">NADP</keyword>
<dbReference type="PIRSF" id="PIRSF000332">
    <property type="entry name" value="FMO"/>
    <property type="match status" value="1"/>
</dbReference>
<protein>
    <submittedName>
        <fullName evidence="6">Flavin-containing monooxygenase 9</fullName>
    </submittedName>
</protein>
<dbReference type="Proteomes" id="UP001174694">
    <property type="component" value="Unassembled WGS sequence"/>
</dbReference>
<comment type="similarity">
    <text evidence="1">Belongs to the FMO family.</text>
</comment>
<dbReference type="PANTHER" id="PTHR23023">
    <property type="entry name" value="DIMETHYLANILINE MONOOXYGENASE"/>
    <property type="match status" value="1"/>
</dbReference>
<evidence type="ECO:0000313" key="7">
    <source>
        <dbReference type="Proteomes" id="UP001174694"/>
    </source>
</evidence>
<dbReference type="GO" id="GO:0050660">
    <property type="term" value="F:flavin adenine dinucleotide binding"/>
    <property type="evidence" value="ECO:0007669"/>
    <property type="project" value="InterPro"/>
</dbReference>
<dbReference type="EMBL" id="JANBVO010000009">
    <property type="protein sequence ID" value="KAJ9149754.1"/>
    <property type="molecule type" value="Genomic_DNA"/>
</dbReference>
<sequence>MGTSAKNTTVAVVGAGPVGLAALKCLREEGFAVTAFESRDDVGGVWYYSQDEDTLLNSSKFVAHFSDYPFPPDYPTYPPAPLMHEYFKGYVKDFGLRENIHFDTTVDDISRVSKTGKWRLTLRSNGATKNIEFDKVVLSNGLVYRPVIPKFEGSERFEGALMHARDYKSAQSLLGKNVVVVGIGNTAADVAVDLAGTASKVYLSHRRGALVISRFRLGAPVELSINYNTLRLLNFMEEKLPTFTGKIIDWLTEGMMDKCWETDPSWGLKPSPSFSTTLPCVNESLIPLLAEGAITSVRGLRRFIGPRSVELDDGTVVDDVDAVILGTGYSSDTTITPWLEKATPRNYGGPPMPRLFLQIFPPEYADSIAFLNTYNATDCAWVLGELCSMAIAQLWAGKSSFPSRERMETSIRRQMAFNASMWRRDHSVEKGVVRAGEFYQFIHAAAGTGLRKALGWGISGWRFSLGDREMAKLMNWGIVTPHMMRLIKTGKRKAWDGAREAIKKTNSEARNLDSVPQRFCLSELVASYE</sequence>
<dbReference type="SUPFAM" id="SSF51905">
    <property type="entry name" value="FAD/NAD(P)-binding domain"/>
    <property type="match status" value="1"/>
</dbReference>